<dbReference type="RefSeq" id="WP_303542736.1">
    <property type="nucleotide sequence ID" value="NZ_JAUOTP010000004.1"/>
</dbReference>
<evidence type="ECO:0000256" key="1">
    <source>
        <dbReference type="SAM" id="SignalP"/>
    </source>
</evidence>
<evidence type="ECO:0000313" key="3">
    <source>
        <dbReference type="EMBL" id="MDO6415048.1"/>
    </source>
</evidence>
<feature type="chain" id="PRO_5046823931" evidence="1">
    <location>
        <begin position="23"/>
        <end position="1097"/>
    </location>
</feature>
<name>A0ABT8YB37_9SPHN</name>
<dbReference type="InterPro" id="IPR013784">
    <property type="entry name" value="Carb-bd-like_fold"/>
</dbReference>
<protein>
    <submittedName>
        <fullName evidence="3">Carboxypeptidase regulatory-like domain-containing protein</fullName>
    </submittedName>
</protein>
<feature type="domain" description="TonB-dependent transporter Oar-like beta-barrel" evidence="2">
    <location>
        <begin position="342"/>
        <end position="1034"/>
    </location>
</feature>
<proteinExistence type="predicted"/>
<dbReference type="Pfam" id="PF13620">
    <property type="entry name" value="CarboxypepD_reg"/>
    <property type="match status" value="1"/>
</dbReference>
<dbReference type="EMBL" id="JAUOTP010000004">
    <property type="protein sequence ID" value="MDO6415048.1"/>
    <property type="molecule type" value="Genomic_DNA"/>
</dbReference>
<dbReference type="Gene3D" id="2.170.130.10">
    <property type="entry name" value="TonB-dependent receptor, plug domain"/>
    <property type="match status" value="1"/>
</dbReference>
<dbReference type="InterPro" id="IPR037066">
    <property type="entry name" value="Plug_dom_sf"/>
</dbReference>
<reference evidence="3" key="1">
    <citation type="submission" date="2023-07" db="EMBL/GenBank/DDBJ databases">
        <authorList>
            <person name="Kim M."/>
        </authorList>
    </citation>
    <scope>NUCLEOTIDE SEQUENCE</scope>
    <source>
        <strain evidence="3">BIUV-7</strain>
    </source>
</reference>
<dbReference type="Pfam" id="PF25183">
    <property type="entry name" value="OMP_b-brl_4"/>
    <property type="match status" value="1"/>
</dbReference>
<sequence length="1097" mass="117569">MRNYLYAGACVAALCVSGAASAQEVTSSVRGQVTAAGAPVAGATVTVTHVPSGTKAVTRSSSDGAFSASGLRVGGPFTVTVNAPGFADSTVTDVQLVAGQPLAIPFALEPQGDEIVISATRAKTVNLAAGPGTNITREDIEGVATVARDIRDIVRRDPFATIDPGQSRGVMIAGQNARLNKFSVDGLRFSDNFGLNVGGLPTARGPVPIDAIEQMSVKIAPFDISEGDFQGGAVNVVLRSGTNSFTGSGFYSYNSDDLTGSKTRPGIANPTGKINLDYQSKNFGGFLAGPIIKDKLFLAVSYEHLREGTPIQIGTAGFPSVVPNLTDAQISNVSAIAQSVYNYDTLGVQQTTIETDEKWTVKADWNITTGQRLSATWIHNNSNNASTAGFSSTVPTTPALGLQSDNYQRPEKVDSYVAQLNSDWSSKFHTEVRGNYRKYDLTPVPFGAFDFSQMQVCLDPTAATQQNGAANTNATLCSQGSTAAPGAARLYLGPDRFRHFNYVRTKQYGGDLAVRWEAGQFSMKITAAWSHLDVANAFTSDALGTYYFDSLADFQARRAGTVTLAGSVTGDLLDTLASFKYDQYTVGGQVAWDPNSDLNITAGVRTDTYGGISAPPLNNFFYGRYGFTNQSAINGKDVIQPRLQATWKPLSDVRVRGGIGLFAGGSPDVFLGNSYSQSGVYANTVTISRNTNAPGCQGGISDALCSAALDGVTGKSFSPLLTDYLRTNTASLSVANTNAMDPGYRMESTWKSSLSVDWTPKFDGFMGGGWNVGGDVYYGWVNYAPIYKDLRLRQIGVAADGRPRYATLTPTSANTDLLLTNSRDGYSLVTVARIDKSFDFGLSVGVSYTYQDVKDRSSMNGTTGAGTYGQNAMVDPNIAAYGTSIYEIKNSIKFHFDFDHAFFGDYKTRFSLFGERRSGIPYSLTMADTVATQSHGNVFGVTGSNNRFLLYVPNVSSITADPIVSYDSAATFASLQNFVQTNKLKQGQIIGKNTMRAPHWFKIDLHVDQEVPVPVLKGGRLKFFADVENVLNLLNKDWGSLRQVSFPYLASVVNVACATTVGNNCTQYRYSNFSNPAVDNVGRVSLYAIRVGAKFEF</sequence>
<feature type="signal peptide" evidence="1">
    <location>
        <begin position="1"/>
        <end position="22"/>
    </location>
</feature>
<dbReference type="Gene3D" id="2.60.40.1120">
    <property type="entry name" value="Carboxypeptidase-like, regulatory domain"/>
    <property type="match status" value="1"/>
</dbReference>
<keyword evidence="4" id="KW-1185">Reference proteome</keyword>
<organism evidence="3 4">
    <name type="scientific">Sphingomonas natans</name>
    <dbReference type="NCBI Taxonomy" id="3063330"/>
    <lineage>
        <taxon>Bacteria</taxon>
        <taxon>Pseudomonadati</taxon>
        <taxon>Pseudomonadota</taxon>
        <taxon>Alphaproteobacteria</taxon>
        <taxon>Sphingomonadales</taxon>
        <taxon>Sphingomonadaceae</taxon>
        <taxon>Sphingomonas</taxon>
    </lineage>
</organism>
<dbReference type="InterPro" id="IPR057601">
    <property type="entry name" value="Oar-like_b-barrel"/>
</dbReference>
<keyword evidence="1" id="KW-0732">Signal</keyword>
<dbReference type="SUPFAM" id="SSF56935">
    <property type="entry name" value="Porins"/>
    <property type="match status" value="1"/>
</dbReference>
<dbReference type="Proteomes" id="UP001169764">
    <property type="component" value="Unassembled WGS sequence"/>
</dbReference>
<comment type="caution">
    <text evidence="3">The sequence shown here is derived from an EMBL/GenBank/DDBJ whole genome shotgun (WGS) entry which is preliminary data.</text>
</comment>
<evidence type="ECO:0000313" key="4">
    <source>
        <dbReference type="Proteomes" id="UP001169764"/>
    </source>
</evidence>
<dbReference type="SUPFAM" id="SSF49452">
    <property type="entry name" value="Starch-binding domain-like"/>
    <property type="match status" value="1"/>
</dbReference>
<evidence type="ECO:0000259" key="2">
    <source>
        <dbReference type="Pfam" id="PF25183"/>
    </source>
</evidence>
<accession>A0ABT8YB37</accession>
<gene>
    <name evidence="3" type="ORF">Q4F19_11715</name>
</gene>